<gene>
    <name evidence="5" type="ORF">ACFSKO_06285</name>
</gene>
<dbReference type="NCBIfam" id="NF006050">
    <property type="entry name" value="PRK08197.1"/>
    <property type="match status" value="1"/>
</dbReference>
<dbReference type="InterPro" id="IPR001926">
    <property type="entry name" value="TrpB-like_PALP"/>
</dbReference>
<keyword evidence="2" id="KW-0663">Pyridoxal phosphate</keyword>
<dbReference type="CDD" id="cd01563">
    <property type="entry name" value="Thr-synth_1"/>
    <property type="match status" value="1"/>
</dbReference>
<keyword evidence="3 5" id="KW-0456">Lyase</keyword>
<reference evidence="6" key="1">
    <citation type="journal article" date="2019" name="Int. J. Syst. Evol. Microbiol.">
        <title>The Global Catalogue of Microorganisms (GCM) 10K type strain sequencing project: providing services to taxonomists for standard genome sequencing and annotation.</title>
        <authorList>
            <consortium name="The Broad Institute Genomics Platform"/>
            <consortium name="The Broad Institute Genome Sequencing Center for Infectious Disease"/>
            <person name="Wu L."/>
            <person name="Ma J."/>
        </authorList>
    </citation>
    <scope>NUCLEOTIDE SEQUENCE [LARGE SCALE GENOMIC DNA]</scope>
    <source>
        <strain evidence="6">CGMCC 4.7192</strain>
    </source>
</reference>
<dbReference type="InterPro" id="IPR036052">
    <property type="entry name" value="TrpB-like_PALP_sf"/>
</dbReference>
<comment type="caution">
    <text evidence="5">The sequence shown here is derived from an EMBL/GenBank/DDBJ whole genome shotgun (WGS) entry which is preliminary data.</text>
</comment>
<dbReference type="GO" id="GO:0004795">
    <property type="term" value="F:threonine synthase activity"/>
    <property type="evidence" value="ECO:0007669"/>
    <property type="project" value="UniProtKB-EC"/>
</dbReference>
<evidence type="ECO:0000256" key="3">
    <source>
        <dbReference type="ARBA" id="ARBA00023239"/>
    </source>
</evidence>
<dbReference type="RefSeq" id="WP_380249592.1">
    <property type="nucleotide sequence ID" value="NZ_JBHUII010000003.1"/>
</dbReference>
<evidence type="ECO:0000259" key="4">
    <source>
        <dbReference type="Pfam" id="PF00291"/>
    </source>
</evidence>
<evidence type="ECO:0000313" key="6">
    <source>
        <dbReference type="Proteomes" id="UP001597294"/>
    </source>
</evidence>
<evidence type="ECO:0000256" key="2">
    <source>
        <dbReference type="ARBA" id="ARBA00022898"/>
    </source>
</evidence>
<dbReference type="InterPro" id="IPR050147">
    <property type="entry name" value="Ser/Thr_Dehydratase"/>
</dbReference>
<dbReference type="PANTHER" id="PTHR48078">
    <property type="entry name" value="THREONINE DEHYDRATASE, MITOCHONDRIAL-RELATED"/>
    <property type="match status" value="1"/>
</dbReference>
<dbReference type="Gene3D" id="3.40.50.1100">
    <property type="match status" value="2"/>
</dbReference>
<evidence type="ECO:0000256" key="1">
    <source>
        <dbReference type="ARBA" id="ARBA00001933"/>
    </source>
</evidence>
<dbReference type="PROSITE" id="PS00165">
    <property type="entry name" value="DEHYDRATASE_SER_THR"/>
    <property type="match status" value="1"/>
</dbReference>
<evidence type="ECO:0000313" key="5">
    <source>
        <dbReference type="EMBL" id="MFD2205207.1"/>
    </source>
</evidence>
<organism evidence="5 6">
    <name type="scientific">Kiloniella antarctica</name>
    <dbReference type="NCBI Taxonomy" id="1550907"/>
    <lineage>
        <taxon>Bacteria</taxon>
        <taxon>Pseudomonadati</taxon>
        <taxon>Pseudomonadota</taxon>
        <taxon>Alphaproteobacteria</taxon>
        <taxon>Rhodospirillales</taxon>
        <taxon>Kiloniellaceae</taxon>
        <taxon>Kiloniella</taxon>
    </lineage>
</organism>
<dbReference type="SUPFAM" id="SSF53686">
    <property type="entry name" value="Tryptophan synthase beta subunit-like PLP-dependent enzymes"/>
    <property type="match status" value="1"/>
</dbReference>
<dbReference type="EC" id="4.2.3.1" evidence="5"/>
<sequence>MSQRFILDPAVENDFPNFVTHLECSYTGEILPANQLHGLSPAGKPILVRYDLKALSNAVTKEELAKRPGGFWRYREFLPVRETKNIVSLGEVMTPLIPLRKLAGKGGELIVKDEGRLPTGSFKARGLALAVAMAKELGITRLAMPTNGNAGAAMAAYATHAGIETTIFCPDDTPEVNVSEIEYQGGKVYRVNGLINDCGKIVGEGKEPTGWFDCSTLKEPYRIEGKKTMGLELAEQLGWEVPDVIFYPTGGGTGLIGMWKAFEELEAIGWIGSKRPKMIAVQSTGCAPIVKAYEEGAEHAPLWENAFTHASGIRVPIAVGDFLILRAVRESGGFAIAVTDEAIDNAQAEAARVEGVLLCPEGAATYAAYKQSLVDGRIKSTDRAVLYNCATGLKYPMPPIARMLDKNQPIDYSKI</sequence>
<feature type="domain" description="Tryptophan synthase beta chain-like PALP" evidence="4">
    <location>
        <begin position="87"/>
        <end position="389"/>
    </location>
</feature>
<dbReference type="PANTHER" id="PTHR48078:SF6">
    <property type="entry name" value="L-THREONINE DEHYDRATASE CATABOLIC TDCB"/>
    <property type="match status" value="1"/>
</dbReference>
<accession>A0ABW5BGK6</accession>
<dbReference type="Proteomes" id="UP001597294">
    <property type="component" value="Unassembled WGS sequence"/>
</dbReference>
<dbReference type="EMBL" id="JBHUII010000003">
    <property type="protein sequence ID" value="MFD2205207.1"/>
    <property type="molecule type" value="Genomic_DNA"/>
</dbReference>
<protein>
    <submittedName>
        <fullName evidence="5">Threonine synthase</fullName>
        <ecNumber evidence="5">4.2.3.1</ecNumber>
    </submittedName>
</protein>
<name>A0ABW5BGK6_9PROT</name>
<proteinExistence type="predicted"/>
<dbReference type="InterPro" id="IPR000634">
    <property type="entry name" value="Ser/Thr_deHydtase_PyrdxlP-BS"/>
</dbReference>
<dbReference type="Pfam" id="PF00291">
    <property type="entry name" value="PALP"/>
    <property type="match status" value="1"/>
</dbReference>
<comment type="cofactor">
    <cofactor evidence="1">
        <name>pyridoxal 5'-phosphate</name>
        <dbReference type="ChEBI" id="CHEBI:597326"/>
    </cofactor>
</comment>
<keyword evidence="6" id="KW-1185">Reference proteome</keyword>